<dbReference type="GO" id="GO:0015031">
    <property type="term" value="P:protein transport"/>
    <property type="evidence" value="ECO:0007669"/>
    <property type="project" value="UniProtKB-KW"/>
</dbReference>
<name>T1FUT9_HELRO</name>
<organism evidence="12 13">
    <name type="scientific">Helobdella robusta</name>
    <name type="common">Californian leech</name>
    <dbReference type="NCBI Taxonomy" id="6412"/>
    <lineage>
        <taxon>Eukaryota</taxon>
        <taxon>Metazoa</taxon>
        <taxon>Spiralia</taxon>
        <taxon>Lophotrochozoa</taxon>
        <taxon>Annelida</taxon>
        <taxon>Clitellata</taxon>
        <taxon>Hirudinea</taxon>
        <taxon>Rhynchobdellida</taxon>
        <taxon>Glossiphoniidae</taxon>
        <taxon>Helobdella</taxon>
    </lineage>
</organism>
<accession>T1FUT9</accession>
<dbReference type="EMBL" id="KB097417">
    <property type="protein sequence ID" value="ESN97150.1"/>
    <property type="molecule type" value="Genomic_DNA"/>
</dbReference>
<evidence type="ECO:0000313" key="12">
    <source>
        <dbReference type="EnsemblMetazoa" id="HelroP193281"/>
    </source>
</evidence>
<dbReference type="Pfam" id="PF01833">
    <property type="entry name" value="TIG"/>
    <property type="match status" value="1"/>
</dbReference>
<dbReference type="EnsemblMetazoa" id="HelroT193281">
    <property type="protein sequence ID" value="HelroP193281"/>
    <property type="gene ID" value="HelroG193281"/>
</dbReference>
<comment type="subunit">
    <text evidence="7">Component of the exocyst complex.</text>
</comment>
<dbReference type="AlphaFoldDB" id="T1FUT9"/>
<reference evidence="12" key="3">
    <citation type="submission" date="2015-06" db="UniProtKB">
        <authorList>
            <consortium name="EnsemblMetazoa"/>
        </authorList>
    </citation>
    <scope>IDENTIFICATION</scope>
</reference>
<comment type="function">
    <text evidence="1 7">Component of the exocyst complex involved in the docking of exocytic vesicles with fusion sites on the plasma membrane.</text>
</comment>
<dbReference type="KEGG" id="hro:HELRODRAFT_193281"/>
<dbReference type="InterPro" id="IPR039481">
    <property type="entry name" value="EXOC2/Sec5_N_dom"/>
</dbReference>
<evidence type="ECO:0000313" key="13">
    <source>
        <dbReference type="Proteomes" id="UP000015101"/>
    </source>
</evidence>
<keyword evidence="5 7" id="KW-0268">Exocytosis</keyword>
<dbReference type="CTD" id="20212585"/>
<feature type="domain" description="IPT/TIG" evidence="9">
    <location>
        <begin position="6"/>
        <end position="87"/>
    </location>
</feature>
<proteinExistence type="inferred from homology"/>
<dbReference type="PANTHER" id="PTHR13043">
    <property type="entry name" value="EXOCYST COMPLEX COMPONENT SEC5"/>
    <property type="match status" value="1"/>
</dbReference>
<dbReference type="FunCoup" id="T1FUT9">
    <property type="interactions" value="1430"/>
</dbReference>
<dbReference type="GO" id="GO:0006887">
    <property type="term" value="P:exocytosis"/>
    <property type="evidence" value="ECO:0000318"/>
    <property type="project" value="GO_Central"/>
</dbReference>
<evidence type="ECO:0000256" key="7">
    <source>
        <dbReference type="RuleBase" id="RU365069"/>
    </source>
</evidence>
<evidence type="ECO:0000313" key="11">
    <source>
        <dbReference type="EMBL" id="ESN97150.1"/>
    </source>
</evidence>
<gene>
    <name evidence="12" type="primary">20212585</name>
    <name evidence="11" type="ORF">HELRODRAFT_193281</name>
</gene>
<evidence type="ECO:0000256" key="6">
    <source>
        <dbReference type="ARBA" id="ARBA00022927"/>
    </source>
</evidence>
<feature type="region of interest" description="Disordered" evidence="8">
    <location>
        <begin position="399"/>
        <end position="436"/>
    </location>
</feature>
<dbReference type="RefSeq" id="XP_009024649.1">
    <property type="nucleotide sequence ID" value="XM_009026401.1"/>
</dbReference>
<dbReference type="GeneID" id="20212585"/>
<dbReference type="GO" id="GO:0006893">
    <property type="term" value="P:Golgi to plasma membrane transport"/>
    <property type="evidence" value="ECO:0000318"/>
    <property type="project" value="GO_Central"/>
</dbReference>
<dbReference type="OMA" id="MSAKWKS"/>
<feature type="region of interest" description="Disordered" evidence="8">
    <location>
        <begin position="692"/>
        <end position="727"/>
    </location>
</feature>
<dbReference type="FunFam" id="2.60.40.10:FF:000196">
    <property type="entry name" value="Exocyst complex component 2"/>
    <property type="match status" value="1"/>
</dbReference>
<dbReference type="STRING" id="6412.T1FUT9"/>
<dbReference type="CDD" id="cd00603">
    <property type="entry name" value="IPT_PCSR"/>
    <property type="match status" value="1"/>
</dbReference>
<reference evidence="11 13" key="2">
    <citation type="journal article" date="2013" name="Nature">
        <title>Insights into bilaterian evolution from three spiralian genomes.</title>
        <authorList>
            <person name="Simakov O."/>
            <person name="Marletaz F."/>
            <person name="Cho S.J."/>
            <person name="Edsinger-Gonzales E."/>
            <person name="Havlak P."/>
            <person name="Hellsten U."/>
            <person name="Kuo D.H."/>
            <person name="Larsson T."/>
            <person name="Lv J."/>
            <person name="Arendt D."/>
            <person name="Savage R."/>
            <person name="Osoegawa K."/>
            <person name="de Jong P."/>
            <person name="Grimwood J."/>
            <person name="Chapman J.A."/>
            <person name="Shapiro H."/>
            <person name="Aerts A."/>
            <person name="Otillar R.P."/>
            <person name="Terry A.Y."/>
            <person name="Boore J.L."/>
            <person name="Grigoriev I.V."/>
            <person name="Lindberg D.R."/>
            <person name="Seaver E.C."/>
            <person name="Weisblat D.A."/>
            <person name="Putnam N.H."/>
            <person name="Rokhsar D.S."/>
        </authorList>
    </citation>
    <scope>NUCLEOTIDE SEQUENCE</scope>
</reference>
<dbReference type="SUPFAM" id="SSF81296">
    <property type="entry name" value="E set domains"/>
    <property type="match status" value="1"/>
</dbReference>
<dbReference type="Pfam" id="PF15469">
    <property type="entry name" value="Sec5"/>
    <property type="match status" value="1"/>
</dbReference>
<keyword evidence="6 7" id="KW-0653">Protein transport</keyword>
<feature type="compositionally biased region" description="Polar residues" evidence="8">
    <location>
        <begin position="718"/>
        <end position="727"/>
    </location>
</feature>
<dbReference type="OrthoDB" id="26242at2759"/>
<feature type="domain" description="Exocyst complex component EXOC2/Sec5 N-terminal" evidence="10">
    <location>
        <begin position="134"/>
        <end position="677"/>
    </location>
</feature>
<evidence type="ECO:0000256" key="1">
    <source>
        <dbReference type="ARBA" id="ARBA00002660"/>
    </source>
</evidence>
<evidence type="ECO:0000256" key="8">
    <source>
        <dbReference type="SAM" id="MobiDB-lite"/>
    </source>
</evidence>
<feature type="compositionally biased region" description="Low complexity" evidence="8">
    <location>
        <begin position="410"/>
        <end position="424"/>
    </location>
</feature>
<feature type="region of interest" description="Disordered" evidence="8">
    <location>
        <begin position="1"/>
        <end position="23"/>
    </location>
</feature>
<protein>
    <recommendedName>
        <fullName evidence="3 7">Exocyst complex component 2</fullName>
    </recommendedName>
</protein>
<dbReference type="InterPro" id="IPR013783">
    <property type="entry name" value="Ig-like_fold"/>
</dbReference>
<keyword evidence="4 7" id="KW-0813">Transport</keyword>
<feature type="compositionally biased region" description="Basic and acidic residues" evidence="8">
    <location>
        <begin position="399"/>
        <end position="409"/>
    </location>
</feature>
<dbReference type="InterPro" id="IPR014756">
    <property type="entry name" value="Ig_E-set"/>
</dbReference>
<dbReference type="InterPro" id="IPR029175">
    <property type="entry name" value="EXOC2/Sec5"/>
</dbReference>
<evidence type="ECO:0000256" key="3">
    <source>
        <dbReference type="ARBA" id="ARBA00017526"/>
    </source>
</evidence>
<evidence type="ECO:0000259" key="9">
    <source>
        <dbReference type="Pfam" id="PF01833"/>
    </source>
</evidence>
<dbReference type="EMBL" id="AMQM01006350">
    <property type="status" value="NOT_ANNOTATED_CDS"/>
    <property type="molecule type" value="Genomic_DNA"/>
</dbReference>
<evidence type="ECO:0000256" key="2">
    <source>
        <dbReference type="ARBA" id="ARBA00010578"/>
    </source>
</evidence>
<sequence length="727" mass="81441">MRLAPPQVTGISPKEGPPGTRVTIRGENLGVDAKDLIGLKICDVDCLLSAVWKSSKQIIARTGQAKVRGDIIVTTRSGGVGSSTVQFRGFKIQIGPLQDSAIWVDESQLYTTLAQRDRTAASINQQLGIGEDDDPLGICDESNDSAKKISEEELQELIPEGSGNTSLENFDPAWFLLENHQRTSFDDLKSGLAHLKHKMVQRDDGPFSFAKNNLTTFLNCFDTLTEMNKMMIEDEKTSKLSCTDKLEDIVKETKKTAEGIFEEVLGRKEKADATRNALAVLLRFKLLFYLPCTIDKNIAKGDYDLVVTDYTRTKSLIWLADIPVFKKIFDEIESRMKLFKEMLYDKLYTLPTTIEEQKKYIRYISHLESDNSAAWQCMVNQHKWIIQLMKKSNQDYVAKEAEEERKKSSAENASSSSAAASSSSHGDKFGNNNHRNAKPGARVTFIEALTKILCDNYPHLQRLGQSYFSGRLLKEVMIPDKVDSSKEKQFKAMLHEIIILYTNLIGCAFLPHTIAGQSDKREEFAGWPIALLENNYSLLSWLPVCVKNLRYSINHLQQSDLSAESMSLLLQSDWLLRISCVDSLLNKAIIDVKNLGERELWTVDNNDKHGSTTILPVLFEGVVMEAMFSLKDVVENKPNEKPLFGDEVTKQRIVELCSKLLQIFSTTLYKLATFKDDDVAASSTAAAATLAADPTKAENLSKKSNKSKKRENAIPVQFNGQSLSTVN</sequence>
<evidence type="ECO:0000256" key="4">
    <source>
        <dbReference type="ARBA" id="ARBA00022448"/>
    </source>
</evidence>
<dbReference type="eggNOG" id="KOG2347">
    <property type="taxonomic scope" value="Eukaryota"/>
</dbReference>
<reference evidence="13" key="1">
    <citation type="submission" date="2012-12" db="EMBL/GenBank/DDBJ databases">
        <authorList>
            <person name="Hellsten U."/>
            <person name="Grimwood J."/>
            <person name="Chapman J.A."/>
            <person name="Shapiro H."/>
            <person name="Aerts A."/>
            <person name="Otillar R.P."/>
            <person name="Terry A.Y."/>
            <person name="Boore J.L."/>
            <person name="Simakov O."/>
            <person name="Marletaz F."/>
            <person name="Cho S.-J."/>
            <person name="Edsinger-Gonzales E."/>
            <person name="Havlak P."/>
            <person name="Kuo D.-H."/>
            <person name="Larsson T."/>
            <person name="Lv J."/>
            <person name="Arendt D."/>
            <person name="Savage R."/>
            <person name="Osoegawa K."/>
            <person name="de Jong P."/>
            <person name="Lindberg D.R."/>
            <person name="Seaver E.C."/>
            <person name="Weisblat D.A."/>
            <person name="Putnam N.H."/>
            <person name="Grigoriev I.V."/>
            <person name="Rokhsar D.S."/>
        </authorList>
    </citation>
    <scope>NUCLEOTIDE SEQUENCE</scope>
</reference>
<dbReference type="GO" id="GO:0000145">
    <property type="term" value="C:exocyst"/>
    <property type="evidence" value="ECO:0000318"/>
    <property type="project" value="GO_Central"/>
</dbReference>
<dbReference type="HOGENOM" id="CLU_005811_0_0_1"/>
<dbReference type="PANTHER" id="PTHR13043:SF1">
    <property type="entry name" value="EXOCYST COMPLEX COMPONENT 2"/>
    <property type="match status" value="1"/>
</dbReference>
<dbReference type="InParanoid" id="T1FUT9"/>
<keyword evidence="13" id="KW-1185">Reference proteome</keyword>
<comment type="similarity">
    <text evidence="2 7">Belongs to the SEC5 family.</text>
</comment>
<evidence type="ECO:0000259" key="10">
    <source>
        <dbReference type="Pfam" id="PF15469"/>
    </source>
</evidence>
<dbReference type="InterPro" id="IPR002909">
    <property type="entry name" value="IPT_dom"/>
</dbReference>
<dbReference type="Proteomes" id="UP000015101">
    <property type="component" value="Unassembled WGS sequence"/>
</dbReference>
<dbReference type="Gene3D" id="2.60.40.10">
    <property type="entry name" value="Immunoglobulins"/>
    <property type="match status" value="1"/>
</dbReference>
<evidence type="ECO:0000256" key="5">
    <source>
        <dbReference type="ARBA" id="ARBA00022483"/>
    </source>
</evidence>